<dbReference type="PATRIC" id="fig|1423812.3.peg.5"/>
<dbReference type="RefSeq" id="WP_157060798.1">
    <property type="nucleotide sequence ID" value="NZ_AZEG01000001.1"/>
</dbReference>
<evidence type="ECO:0000313" key="3">
    <source>
        <dbReference type="Proteomes" id="UP000051155"/>
    </source>
</evidence>
<evidence type="ECO:0000256" key="1">
    <source>
        <dbReference type="SAM" id="Phobius"/>
    </source>
</evidence>
<dbReference type="AlphaFoldDB" id="A0A0R1Q2W4"/>
<gene>
    <name evidence="2" type="ORF">FD20_GL000004</name>
</gene>
<comment type="caution">
    <text evidence="2">The sequence shown here is derived from an EMBL/GenBank/DDBJ whole genome shotgun (WGS) entry which is preliminary data.</text>
</comment>
<keyword evidence="1" id="KW-1133">Transmembrane helix</keyword>
<dbReference type="EMBL" id="AZEG01000001">
    <property type="protein sequence ID" value="KRL38969.1"/>
    <property type="molecule type" value="Genomic_DNA"/>
</dbReference>
<accession>A0A0R1Q2W4</accession>
<keyword evidence="1" id="KW-0812">Transmembrane</keyword>
<dbReference type="Proteomes" id="UP000051155">
    <property type="component" value="Unassembled WGS sequence"/>
</dbReference>
<evidence type="ECO:0000313" key="2">
    <source>
        <dbReference type="EMBL" id="KRL38969.1"/>
    </source>
</evidence>
<reference evidence="2 3" key="1">
    <citation type="journal article" date="2015" name="Genome Announc.">
        <title>Expanding the biotechnology potential of lactobacilli through comparative genomics of 213 strains and associated genera.</title>
        <authorList>
            <person name="Sun Z."/>
            <person name="Harris H.M."/>
            <person name="McCann A."/>
            <person name="Guo C."/>
            <person name="Argimon S."/>
            <person name="Zhang W."/>
            <person name="Yang X."/>
            <person name="Jeffery I.B."/>
            <person name="Cooney J.C."/>
            <person name="Kagawa T.F."/>
            <person name="Liu W."/>
            <person name="Song Y."/>
            <person name="Salvetti E."/>
            <person name="Wrobel A."/>
            <person name="Rasinkangas P."/>
            <person name="Parkhill J."/>
            <person name="Rea M.C."/>
            <person name="O'Sullivan O."/>
            <person name="Ritari J."/>
            <person name="Douillard F.P."/>
            <person name="Paul Ross R."/>
            <person name="Yang R."/>
            <person name="Briner A.E."/>
            <person name="Felis G.E."/>
            <person name="de Vos W.M."/>
            <person name="Barrangou R."/>
            <person name="Klaenhammer T.R."/>
            <person name="Caufield P.W."/>
            <person name="Cui Y."/>
            <person name="Zhang H."/>
            <person name="O'Toole P.W."/>
        </authorList>
    </citation>
    <scope>NUCLEOTIDE SEQUENCE [LARGE SCALE GENOMIC DNA]</scope>
    <source>
        <strain evidence="2 3">DSM 19971</strain>
    </source>
</reference>
<keyword evidence="3" id="KW-1185">Reference proteome</keyword>
<proteinExistence type="predicted"/>
<organism evidence="2 3">
    <name type="scientific">Liquorilactobacillus uvarum DSM 19971</name>
    <dbReference type="NCBI Taxonomy" id="1423812"/>
    <lineage>
        <taxon>Bacteria</taxon>
        <taxon>Bacillati</taxon>
        <taxon>Bacillota</taxon>
        <taxon>Bacilli</taxon>
        <taxon>Lactobacillales</taxon>
        <taxon>Lactobacillaceae</taxon>
        <taxon>Liquorilactobacillus</taxon>
    </lineage>
</organism>
<protein>
    <submittedName>
        <fullName evidence="2">Uncharacterized protein</fullName>
    </submittedName>
</protein>
<keyword evidence="1" id="KW-0472">Membrane</keyword>
<dbReference type="OrthoDB" id="2142440at2"/>
<sequence length="52" mass="5952">MNKVKDYRLADYFKMKKKYARRGVVSGVYFGIGMHFFDALDALITGNESLVS</sequence>
<name>A0A0R1Q2W4_9LACO</name>
<feature type="transmembrane region" description="Helical" evidence="1">
    <location>
        <begin position="20"/>
        <end position="37"/>
    </location>
</feature>